<dbReference type="EMBL" id="CP016808">
    <property type="protein sequence ID" value="ANY65659.1"/>
    <property type="molecule type" value="Genomic_DNA"/>
</dbReference>
<evidence type="ECO:0000313" key="1">
    <source>
        <dbReference type="EMBL" id="ANY65659.1"/>
    </source>
</evidence>
<reference evidence="1" key="1">
    <citation type="submission" date="2016-08" db="EMBL/GenBank/DDBJ databases">
        <title>Complete Genome Seqeunce of Paenibacillus sp. BIHB 4019 from tea rhizoplane.</title>
        <authorList>
            <person name="Thakur R."/>
            <person name="Swarnkar M.K."/>
            <person name="Gulati A."/>
        </authorList>
    </citation>
    <scope>NUCLEOTIDE SEQUENCE [LARGE SCALE GENOMIC DNA]</scope>
    <source>
        <strain evidence="1">BIHB4019</strain>
    </source>
</reference>
<protein>
    <submittedName>
        <fullName evidence="1">Uncharacterized protein</fullName>
    </submittedName>
</protein>
<gene>
    <name evidence="1" type="ORF">BBD42_03665</name>
</gene>
<accession>A0A1B2DD89</accession>
<organism evidence="1">
    <name type="scientific">Paenibacillus sp. BIHB 4019</name>
    <dbReference type="NCBI Taxonomy" id="1870819"/>
    <lineage>
        <taxon>Bacteria</taxon>
        <taxon>Bacillati</taxon>
        <taxon>Bacillota</taxon>
        <taxon>Bacilli</taxon>
        <taxon>Bacillales</taxon>
        <taxon>Paenibacillaceae</taxon>
        <taxon>Paenibacillus</taxon>
    </lineage>
</organism>
<dbReference type="AlphaFoldDB" id="A0A1B2DD89"/>
<name>A0A1B2DD89_9BACL</name>
<proteinExistence type="predicted"/>
<sequence>MSILRGTLPFYCSYYSVVFGNTSISSRLREVYGAQYSHDRSMRRVQNTFFEIFASEEFFDLLTAEIGKTMTEMVNKLFIAV</sequence>